<keyword evidence="1" id="KW-0472">Membrane</keyword>
<protein>
    <submittedName>
        <fullName evidence="3">Uncharacterized protein</fullName>
    </submittedName>
</protein>
<dbReference type="AlphaFoldDB" id="A0A6I8V0I0"/>
<keyword evidence="1" id="KW-0812">Transmembrane</keyword>
<proteinExistence type="predicted"/>
<keyword evidence="2" id="KW-1185">Reference proteome</keyword>
<dbReference type="InParanoid" id="A0A6I8V0I0"/>
<reference evidence="3" key="1">
    <citation type="submission" date="2025-08" db="UniProtKB">
        <authorList>
            <consortium name="RefSeq"/>
        </authorList>
    </citation>
    <scope>IDENTIFICATION</scope>
    <source>
        <strain evidence="3">MV-25-SWS-2005</strain>
        <tissue evidence="3">Whole body</tissue>
    </source>
</reference>
<feature type="transmembrane region" description="Helical" evidence="1">
    <location>
        <begin position="6"/>
        <end position="26"/>
    </location>
</feature>
<accession>A0A6I8V0I0</accession>
<keyword evidence="1" id="KW-1133">Transmembrane helix</keyword>
<dbReference type="ExpressionAtlas" id="A0A6I8V0I0">
    <property type="expression patterns" value="baseline"/>
</dbReference>
<organism evidence="2 3">
    <name type="scientific">Drosophila pseudoobscura pseudoobscura</name>
    <name type="common">Fruit fly</name>
    <dbReference type="NCBI Taxonomy" id="46245"/>
    <lineage>
        <taxon>Eukaryota</taxon>
        <taxon>Metazoa</taxon>
        <taxon>Ecdysozoa</taxon>
        <taxon>Arthropoda</taxon>
        <taxon>Hexapoda</taxon>
        <taxon>Insecta</taxon>
        <taxon>Pterygota</taxon>
        <taxon>Neoptera</taxon>
        <taxon>Endopterygota</taxon>
        <taxon>Diptera</taxon>
        <taxon>Brachycera</taxon>
        <taxon>Muscomorpha</taxon>
        <taxon>Ephydroidea</taxon>
        <taxon>Drosophilidae</taxon>
        <taxon>Drosophila</taxon>
        <taxon>Sophophora</taxon>
    </lineage>
</organism>
<evidence type="ECO:0000256" key="1">
    <source>
        <dbReference type="SAM" id="Phobius"/>
    </source>
</evidence>
<gene>
    <name evidence="3" type="primary">LOC6900662</name>
</gene>
<name>A0A6I8V0I0_DROPS</name>
<evidence type="ECO:0000313" key="2">
    <source>
        <dbReference type="Proteomes" id="UP000001819"/>
    </source>
</evidence>
<dbReference type="RefSeq" id="XP_002135030.2">
    <property type="nucleotide sequence ID" value="XM_002134994.3"/>
</dbReference>
<dbReference type="Proteomes" id="UP000001819">
    <property type="component" value="Chromosome X"/>
</dbReference>
<dbReference type="KEGG" id="dpo:6900662"/>
<evidence type="ECO:0000313" key="3">
    <source>
        <dbReference type="RefSeq" id="XP_002135030.2"/>
    </source>
</evidence>
<sequence>MEYGIEFFALALYTCALMLSCIAGYVRRTWPNMGRLYQNQVMPAVFGAKMTLTELKYFNATQTDGRTIVAFERKIYHVKGDSECVSVSSLRHVAVTEFCGEKLLEARHSCIGIAIDRLGKPLLVENKRNLQNEDILTDQIILDCFKERCKTKSNEYVIQNALNSAQTPTYF</sequence>